<dbReference type="AlphaFoldDB" id="A0A5C3M7K2"/>
<keyword evidence="2" id="KW-1185">Reference proteome</keyword>
<protein>
    <submittedName>
        <fullName evidence="1">Uncharacterized protein</fullName>
    </submittedName>
</protein>
<organism evidence="1 2">
    <name type="scientific">Crucibulum laeve</name>
    <dbReference type="NCBI Taxonomy" id="68775"/>
    <lineage>
        <taxon>Eukaryota</taxon>
        <taxon>Fungi</taxon>
        <taxon>Dikarya</taxon>
        <taxon>Basidiomycota</taxon>
        <taxon>Agaricomycotina</taxon>
        <taxon>Agaricomycetes</taxon>
        <taxon>Agaricomycetidae</taxon>
        <taxon>Agaricales</taxon>
        <taxon>Agaricineae</taxon>
        <taxon>Nidulariaceae</taxon>
        <taxon>Crucibulum</taxon>
    </lineage>
</organism>
<evidence type="ECO:0000313" key="2">
    <source>
        <dbReference type="Proteomes" id="UP000308652"/>
    </source>
</evidence>
<gene>
    <name evidence="1" type="ORF">BDQ12DRAFT_677977</name>
</gene>
<reference evidence="1 2" key="1">
    <citation type="journal article" date="2019" name="Nat. Ecol. Evol.">
        <title>Megaphylogeny resolves global patterns of mushroom evolution.</title>
        <authorList>
            <person name="Varga T."/>
            <person name="Krizsan K."/>
            <person name="Foldi C."/>
            <person name="Dima B."/>
            <person name="Sanchez-Garcia M."/>
            <person name="Sanchez-Ramirez S."/>
            <person name="Szollosi G.J."/>
            <person name="Szarkandi J.G."/>
            <person name="Papp V."/>
            <person name="Albert L."/>
            <person name="Andreopoulos W."/>
            <person name="Angelini C."/>
            <person name="Antonin V."/>
            <person name="Barry K.W."/>
            <person name="Bougher N.L."/>
            <person name="Buchanan P."/>
            <person name="Buyck B."/>
            <person name="Bense V."/>
            <person name="Catcheside P."/>
            <person name="Chovatia M."/>
            <person name="Cooper J."/>
            <person name="Damon W."/>
            <person name="Desjardin D."/>
            <person name="Finy P."/>
            <person name="Geml J."/>
            <person name="Haridas S."/>
            <person name="Hughes K."/>
            <person name="Justo A."/>
            <person name="Karasinski D."/>
            <person name="Kautmanova I."/>
            <person name="Kiss B."/>
            <person name="Kocsube S."/>
            <person name="Kotiranta H."/>
            <person name="LaButti K.M."/>
            <person name="Lechner B.E."/>
            <person name="Liimatainen K."/>
            <person name="Lipzen A."/>
            <person name="Lukacs Z."/>
            <person name="Mihaltcheva S."/>
            <person name="Morgado L.N."/>
            <person name="Niskanen T."/>
            <person name="Noordeloos M.E."/>
            <person name="Ohm R.A."/>
            <person name="Ortiz-Santana B."/>
            <person name="Ovrebo C."/>
            <person name="Racz N."/>
            <person name="Riley R."/>
            <person name="Savchenko A."/>
            <person name="Shiryaev A."/>
            <person name="Soop K."/>
            <person name="Spirin V."/>
            <person name="Szebenyi C."/>
            <person name="Tomsovsky M."/>
            <person name="Tulloss R.E."/>
            <person name="Uehling J."/>
            <person name="Grigoriev I.V."/>
            <person name="Vagvolgyi C."/>
            <person name="Papp T."/>
            <person name="Martin F.M."/>
            <person name="Miettinen O."/>
            <person name="Hibbett D.S."/>
            <person name="Nagy L.G."/>
        </authorList>
    </citation>
    <scope>NUCLEOTIDE SEQUENCE [LARGE SCALE GENOMIC DNA]</scope>
    <source>
        <strain evidence="1 2">CBS 166.37</strain>
    </source>
</reference>
<sequence>MDLPTTLVDFLEVYTSAPGSDDADTQVVLRPGCDHDALLQHFDRIRSNPSDSTNGSILRVIFIESKPDHTAHLHPHTVKWMSQFGVSSIF</sequence>
<evidence type="ECO:0000313" key="1">
    <source>
        <dbReference type="EMBL" id="TFK41434.1"/>
    </source>
</evidence>
<proteinExistence type="predicted"/>
<accession>A0A5C3M7K2</accession>
<name>A0A5C3M7K2_9AGAR</name>
<dbReference type="EMBL" id="ML213594">
    <property type="protein sequence ID" value="TFK41434.1"/>
    <property type="molecule type" value="Genomic_DNA"/>
</dbReference>
<dbReference type="Proteomes" id="UP000308652">
    <property type="component" value="Unassembled WGS sequence"/>
</dbReference>